<evidence type="ECO:0000313" key="3">
    <source>
        <dbReference type="Proteomes" id="UP001174909"/>
    </source>
</evidence>
<dbReference type="AlphaFoldDB" id="A0AA35T1Z6"/>
<protein>
    <recommendedName>
        <fullName evidence="1">Alpha/beta hydrolase domain-containing protein</fullName>
    </recommendedName>
</protein>
<reference evidence="2" key="1">
    <citation type="submission" date="2023-03" db="EMBL/GenBank/DDBJ databases">
        <authorList>
            <person name="Steffen K."/>
            <person name="Cardenas P."/>
        </authorList>
    </citation>
    <scope>NUCLEOTIDE SEQUENCE</scope>
</reference>
<dbReference type="EMBL" id="CASHTH010003053">
    <property type="protein sequence ID" value="CAI8039662.1"/>
    <property type="molecule type" value="Genomic_DNA"/>
</dbReference>
<proteinExistence type="predicted"/>
<gene>
    <name evidence="2" type="ORF">GBAR_LOCUS22095</name>
</gene>
<accession>A0AA35T1Z6</accession>
<evidence type="ECO:0000259" key="1">
    <source>
        <dbReference type="Pfam" id="PF20091"/>
    </source>
</evidence>
<organism evidence="2 3">
    <name type="scientific">Geodia barretti</name>
    <name type="common">Barrett's horny sponge</name>
    <dbReference type="NCBI Taxonomy" id="519541"/>
    <lineage>
        <taxon>Eukaryota</taxon>
        <taxon>Metazoa</taxon>
        <taxon>Porifera</taxon>
        <taxon>Demospongiae</taxon>
        <taxon>Heteroscleromorpha</taxon>
        <taxon>Tetractinellida</taxon>
        <taxon>Astrophorina</taxon>
        <taxon>Geodiidae</taxon>
        <taxon>Geodia</taxon>
    </lineage>
</organism>
<evidence type="ECO:0000313" key="2">
    <source>
        <dbReference type="EMBL" id="CAI8039662.1"/>
    </source>
</evidence>
<feature type="domain" description="Alpha/beta hydrolase" evidence="1">
    <location>
        <begin position="245"/>
        <end position="641"/>
    </location>
</feature>
<comment type="caution">
    <text evidence="2">The sequence shown here is derived from an EMBL/GenBank/DDBJ whole genome shotgun (WGS) entry which is preliminary data.</text>
</comment>
<dbReference type="Pfam" id="PF20091">
    <property type="entry name" value="Abhydrolase_10"/>
    <property type="match status" value="1"/>
</dbReference>
<sequence length="663" mass="71485">MALVKLEITTRKAFAEGQSFSAAGRYEQIDGLAHFAVDPAHPDNAVIADIALAPRNAGGLVEFTSDFRIIKPVDNDHGNGRLLLDVLNRGKELALKNLNSAPDAPPDADPHPGNGFLMRQGYSLVWCGWQHDVPEAAGLFRCNVPNAKNDDGSPVSGKIVVSFQPLARTDTQFLSDRDHRPYPTNHLESWDSVLTVQEHEDAAETVIPREEWAFARLVDGRRVPDATHLTLKGGFEAGKVYRAVYETSHAPVIGLGLLATRDIVAWLRHGKTDLDGAANPLAGALGRAYAYGRSQSGRFLRQMLHLGLNRDEESRVVFEGMLPNVAGGKMGEFNLRFGQPSSLSNRSVNNLPPFLDLEPAGAEGVLAEVTRRGVAPKIIYTNTSSEYWGGHGALAHVISDGTADAEMPDNVRSWLFCGTQHAPANLPISDTNPDSGARGAQALNYVDYRPLMRAALVHLDKWVTHNEDPPPNGYPSHAANTIVEAGQLADRFRRLPGVEFPEHHKIMRHLDFGPDRAVPTVIPPGVGDGYPSLVSAVDADGNEVGGIRLPAIAVPLATYTGWNVRHADIGGTGQVLSPGGTVVGGAIPFAVSRADRTASGDPRTSIEERYASRDEYLARVREYADTLVQQGYLLAEDVDVVVGQGAEVYDAIVGVREAVAADD</sequence>
<keyword evidence="3" id="KW-1185">Reference proteome</keyword>
<dbReference type="InterPro" id="IPR045394">
    <property type="entry name" value="Abhydrolase_dom"/>
</dbReference>
<dbReference type="Proteomes" id="UP001174909">
    <property type="component" value="Unassembled WGS sequence"/>
</dbReference>
<name>A0AA35T1Z6_GEOBA</name>